<accession>A0A291QY20</accession>
<dbReference type="KEGG" id="cbae:COR50_17645"/>
<gene>
    <name evidence="1" type="ORF">COR50_17645</name>
</gene>
<proteinExistence type="predicted"/>
<protein>
    <submittedName>
        <fullName evidence="1">Uncharacterized protein</fullName>
    </submittedName>
</protein>
<evidence type="ECO:0000313" key="1">
    <source>
        <dbReference type="EMBL" id="ATL48840.1"/>
    </source>
</evidence>
<dbReference type="AlphaFoldDB" id="A0A291QY20"/>
<dbReference type="Proteomes" id="UP000220133">
    <property type="component" value="Chromosome"/>
</dbReference>
<dbReference type="RefSeq" id="WP_098195211.1">
    <property type="nucleotide sequence ID" value="NZ_CP023777.1"/>
</dbReference>
<keyword evidence="2" id="KW-1185">Reference proteome</keyword>
<reference evidence="1 2" key="1">
    <citation type="submission" date="2017-10" db="EMBL/GenBank/DDBJ databases">
        <title>Paenichitinophaga pekingensis gen. nov., sp. nov., isolated from activated sludge.</title>
        <authorList>
            <person name="Jin D."/>
            <person name="Kong X."/>
            <person name="Deng Y."/>
            <person name="Bai Z."/>
        </authorList>
    </citation>
    <scope>NUCLEOTIDE SEQUENCE [LARGE SCALE GENOMIC DNA]</scope>
    <source>
        <strain evidence="1 2">13</strain>
    </source>
</reference>
<organism evidence="1 2">
    <name type="scientific">Chitinophaga caeni</name>
    <dbReference type="NCBI Taxonomy" id="2029983"/>
    <lineage>
        <taxon>Bacteria</taxon>
        <taxon>Pseudomonadati</taxon>
        <taxon>Bacteroidota</taxon>
        <taxon>Chitinophagia</taxon>
        <taxon>Chitinophagales</taxon>
        <taxon>Chitinophagaceae</taxon>
        <taxon>Chitinophaga</taxon>
    </lineage>
</organism>
<sequence length="183" mass="21165">MRKTYLLLVIFVISVIFWGTWDQFKHAAISSDKFVSFVRKVEPNMIFLIDNLEKSQLKNVTFKAIYDPGKDQFVFDYPSLDSTGKSPGAINTELTKAHKTYGLMAIWKMGGQHYYRLQVDQTIAGHENEKTYLYITGESTDIPAIKKIRESDIFDKASTMEKDSLLSINGLKQISERCWYRTR</sequence>
<name>A0A291QY20_9BACT</name>
<evidence type="ECO:0000313" key="2">
    <source>
        <dbReference type="Proteomes" id="UP000220133"/>
    </source>
</evidence>
<dbReference type="EMBL" id="CP023777">
    <property type="protein sequence ID" value="ATL48840.1"/>
    <property type="molecule type" value="Genomic_DNA"/>
</dbReference>